<proteinExistence type="predicted"/>
<accession>A0AAW0BAC0</accession>
<protein>
    <submittedName>
        <fullName evidence="1">Uncharacterized protein</fullName>
    </submittedName>
</protein>
<evidence type="ECO:0000313" key="1">
    <source>
        <dbReference type="EMBL" id="KAK7022206.1"/>
    </source>
</evidence>
<reference evidence="1 2" key="1">
    <citation type="journal article" date="2024" name="J Genomics">
        <title>Draft genome sequencing and assembly of Favolaschia claudopus CIRM-BRFM 2984 isolated from oak limbs.</title>
        <authorList>
            <person name="Navarro D."/>
            <person name="Drula E."/>
            <person name="Chaduli D."/>
            <person name="Cazenave R."/>
            <person name="Ahrendt S."/>
            <person name="Wang J."/>
            <person name="Lipzen A."/>
            <person name="Daum C."/>
            <person name="Barry K."/>
            <person name="Grigoriev I.V."/>
            <person name="Favel A."/>
            <person name="Rosso M.N."/>
            <person name="Martin F."/>
        </authorList>
    </citation>
    <scope>NUCLEOTIDE SEQUENCE [LARGE SCALE GENOMIC DNA]</scope>
    <source>
        <strain evidence="1 2">CIRM-BRFM 2984</strain>
    </source>
</reference>
<dbReference type="EMBL" id="JAWWNJ010000037">
    <property type="protein sequence ID" value="KAK7022206.1"/>
    <property type="molecule type" value="Genomic_DNA"/>
</dbReference>
<sequence length="101" mass="11122">MLLLLCFLALRKQRRLHNRITLLDPPAPFDIASSYGSDSSSVTVTRIEPYIITVPTHASASASGIDSKDLPRSPIMVDGMQRAPLPISLPALHLKPLRYTE</sequence>
<keyword evidence="2" id="KW-1185">Reference proteome</keyword>
<comment type="caution">
    <text evidence="1">The sequence shown here is derived from an EMBL/GenBank/DDBJ whole genome shotgun (WGS) entry which is preliminary data.</text>
</comment>
<evidence type="ECO:0000313" key="2">
    <source>
        <dbReference type="Proteomes" id="UP001362999"/>
    </source>
</evidence>
<dbReference type="AlphaFoldDB" id="A0AAW0BAC0"/>
<organism evidence="1 2">
    <name type="scientific">Favolaschia claudopus</name>
    <dbReference type="NCBI Taxonomy" id="2862362"/>
    <lineage>
        <taxon>Eukaryota</taxon>
        <taxon>Fungi</taxon>
        <taxon>Dikarya</taxon>
        <taxon>Basidiomycota</taxon>
        <taxon>Agaricomycotina</taxon>
        <taxon>Agaricomycetes</taxon>
        <taxon>Agaricomycetidae</taxon>
        <taxon>Agaricales</taxon>
        <taxon>Marasmiineae</taxon>
        <taxon>Mycenaceae</taxon>
        <taxon>Favolaschia</taxon>
    </lineage>
</organism>
<gene>
    <name evidence="1" type="ORF">R3P38DRAFT_3195589</name>
</gene>
<name>A0AAW0BAC0_9AGAR</name>
<dbReference type="Proteomes" id="UP001362999">
    <property type="component" value="Unassembled WGS sequence"/>
</dbReference>